<dbReference type="AlphaFoldDB" id="A0A183FLX7"/>
<evidence type="ECO:0000313" key="1">
    <source>
        <dbReference type="EMBL" id="VDO75925.1"/>
    </source>
</evidence>
<dbReference type="WBParaSite" id="HPBE_0000832601-mRNA-1">
    <property type="protein sequence ID" value="HPBE_0000832601-mRNA-1"/>
    <property type="gene ID" value="HPBE_0000832601"/>
</dbReference>
<gene>
    <name evidence="1" type="ORF">HPBE_LOCUS8327</name>
</gene>
<keyword evidence="2" id="KW-1185">Reference proteome</keyword>
<dbReference type="EMBL" id="UZAH01026122">
    <property type="protein sequence ID" value="VDO75925.1"/>
    <property type="molecule type" value="Genomic_DNA"/>
</dbReference>
<organism evidence="2 3">
    <name type="scientific">Heligmosomoides polygyrus</name>
    <name type="common">Parasitic roundworm</name>
    <dbReference type="NCBI Taxonomy" id="6339"/>
    <lineage>
        <taxon>Eukaryota</taxon>
        <taxon>Metazoa</taxon>
        <taxon>Ecdysozoa</taxon>
        <taxon>Nematoda</taxon>
        <taxon>Chromadorea</taxon>
        <taxon>Rhabditida</taxon>
        <taxon>Rhabditina</taxon>
        <taxon>Rhabditomorpha</taxon>
        <taxon>Strongyloidea</taxon>
        <taxon>Heligmosomidae</taxon>
        <taxon>Heligmosomoides</taxon>
    </lineage>
</organism>
<name>A0A183FLX7_HELPZ</name>
<dbReference type="Proteomes" id="UP000050761">
    <property type="component" value="Unassembled WGS sequence"/>
</dbReference>
<accession>A0A3P8BTA8</accession>
<accession>A0A183FLX7</accession>
<reference evidence="3" key="2">
    <citation type="submission" date="2019-09" db="UniProtKB">
        <authorList>
            <consortium name="WormBaseParasite"/>
        </authorList>
    </citation>
    <scope>IDENTIFICATION</scope>
</reference>
<proteinExistence type="predicted"/>
<reference evidence="1 2" key="1">
    <citation type="submission" date="2018-11" db="EMBL/GenBank/DDBJ databases">
        <authorList>
            <consortium name="Pathogen Informatics"/>
        </authorList>
    </citation>
    <scope>NUCLEOTIDE SEQUENCE [LARGE SCALE GENOMIC DNA]</scope>
</reference>
<evidence type="ECO:0000313" key="3">
    <source>
        <dbReference type="WBParaSite" id="HPBE_0000832601-mRNA-1"/>
    </source>
</evidence>
<protein>
    <submittedName>
        <fullName evidence="3">Secreted protein</fullName>
    </submittedName>
</protein>
<evidence type="ECO:0000313" key="2">
    <source>
        <dbReference type="Proteomes" id="UP000050761"/>
    </source>
</evidence>
<sequence>MRVRWAEELLVKLDGGLIRLQLLVVVVVAGLLLQARLQAEPGPSVPAVALCHGCLFSCQLKICLEESSRRLLLETRLWLYRTQFNMPSACCLFAGFSFPGPASPVIYGTERGRTPPWSSLPAAVLSSQQSSDSQLVHAGKKRRSALMKPIQVPSTF</sequence>